<comment type="caution">
    <text evidence="2">The sequence shown here is derived from an EMBL/GenBank/DDBJ whole genome shotgun (WGS) entry which is preliminary data.</text>
</comment>
<sequence>MLADQSDTCLKALSAPDIDESGFPWPARGLLHEIHADATALAAAMGFALGAIDRAGGKPIVLARCPRRAVMRVQLYGEGLQSLGVDPARLLLVETKDEAALLQAGLDAARCGGLGAVVLETWGNLPRYDLTASRRLVLAAEKSGTPVIVLRGDAVPRSSAAHSRWSVRPARSVPLLADAPGSPAIEVELSRRRGGPAGMRWRLEWGDENGGYFHAERVDAAPVSGAVVPVAPVRASAPGGRALVLHAFGARGTVGQRAAPLGRGRAGGPAGPFAGNDTGRRAGALPGAGEPAARRADRYAHA</sequence>
<name>A0ABQ2JXA8_9SPHN</name>
<feature type="compositionally biased region" description="Basic and acidic residues" evidence="1">
    <location>
        <begin position="292"/>
        <end position="302"/>
    </location>
</feature>
<dbReference type="Gene3D" id="3.40.50.300">
    <property type="entry name" value="P-loop containing nucleotide triphosphate hydrolases"/>
    <property type="match status" value="1"/>
</dbReference>
<feature type="region of interest" description="Disordered" evidence="1">
    <location>
        <begin position="259"/>
        <end position="302"/>
    </location>
</feature>
<dbReference type="RefSeq" id="WP_229710615.1">
    <property type="nucleotide sequence ID" value="NZ_BMLK01000029.1"/>
</dbReference>
<evidence type="ECO:0000256" key="1">
    <source>
        <dbReference type="SAM" id="MobiDB-lite"/>
    </source>
</evidence>
<keyword evidence="3" id="KW-1185">Reference proteome</keyword>
<feature type="compositionally biased region" description="Low complexity" evidence="1">
    <location>
        <begin position="271"/>
        <end position="291"/>
    </location>
</feature>
<dbReference type="InterPro" id="IPR027417">
    <property type="entry name" value="P-loop_NTPase"/>
</dbReference>
<protein>
    <recommendedName>
        <fullName evidence="4">Protein ImuA</fullName>
    </recommendedName>
</protein>
<accession>A0ABQ2JXA8</accession>
<dbReference type="Proteomes" id="UP000605099">
    <property type="component" value="Unassembled WGS sequence"/>
</dbReference>
<organism evidence="2 3">
    <name type="scientific">Novosphingobium indicum</name>
    <dbReference type="NCBI Taxonomy" id="462949"/>
    <lineage>
        <taxon>Bacteria</taxon>
        <taxon>Pseudomonadati</taxon>
        <taxon>Pseudomonadota</taxon>
        <taxon>Alphaproteobacteria</taxon>
        <taxon>Sphingomonadales</taxon>
        <taxon>Sphingomonadaceae</taxon>
        <taxon>Novosphingobium</taxon>
    </lineage>
</organism>
<evidence type="ECO:0000313" key="2">
    <source>
        <dbReference type="EMBL" id="GGN60227.1"/>
    </source>
</evidence>
<gene>
    <name evidence="2" type="ORF">GCM10011349_41580</name>
</gene>
<reference evidence="3" key="1">
    <citation type="journal article" date="2019" name="Int. J. Syst. Evol. Microbiol.">
        <title>The Global Catalogue of Microorganisms (GCM) 10K type strain sequencing project: providing services to taxonomists for standard genome sequencing and annotation.</title>
        <authorList>
            <consortium name="The Broad Institute Genomics Platform"/>
            <consortium name="The Broad Institute Genome Sequencing Center for Infectious Disease"/>
            <person name="Wu L."/>
            <person name="Ma J."/>
        </authorList>
    </citation>
    <scope>NUCLEOTIDE SEQUENCE [LARGE SCALE GENOMIC DNA]</scope>
    <source>
        <strain evidence="3">CGMCC 1.6784</strain>
    </source>
</reference>
<evidence type="ECO:0008006" key="4">
    <source>
        <dbReference type="Google" id="ProtNLM"/>
    </source>
</evidence>
<proteinExistence type="predicted"/>
<dbReference type="SUPFAM" id="SSF52540">
    <property type="entry name" value="P-loop containing nucleoside triphosphate hydrolases"/>
    <property type="match status" value="1"/>
</dbReference>
<evidence type="ECO:0000313" key="3">
    <source>
        <dbReference type="Proteomes" id="UP000605099"/>
    </source>
</evidence>
<dbReference type="EMBL" id="BMLK01000029">
    <property type="protein sequence ID" value="GGN60227.1"/>
    <property type="molecule type" value="Genomic_DNA"/>
</dbReference>